<organism evidence="1">
    <name type="scientific">marine sediment metagenome</name>
    <dbReference type="NCBI Taxonomy" id="412755"/>
    <lineage>
        <taxon>unclassified sequences</taxon>
        <taxon>metagenomes</taxon>
        <taxon>ecological metagenomes</taxon>
    </lineage>
</organism>
<dbReference type="AlphaFoldDB" id="A0A0F9E8I5"/>
<name>A0A0F9E8I5_9ZZZZ</name>
<accession>A0A0F9E8I5</accession>
<proteinExistence type="predicted"/>
<comment type="caution">
    <text evidence="1">The sequence shown here is derived from an EMBL/GenBank/DDBJ whole genome shotgun (WGS) entry which is preliminary data.</text>
</comment>
<dbReference type="EMBL" id="LAZR01038122">
    <property type="protein sequence ID" value="KKL20378.1"/>
    <property type="molecule type" value="Genomic_DNA"/>
</dbReference>
<reference evidence="1" key="1">
    <citation type="journal article" date="2015" name="Nature">
        <title>Complex archaea that bridge the gap between prokaryotes and eukaryotes.</title>
        <authorList>
            <person name="Spang A."/>
            <person name="Saw J.H."/>
            <person name="Jorgensen S.L."/>
            <person name="Zaremba-Niedzwiedzka K."/>
            <person name="Martijn J."/>
            <person name="Lind A.E."/>
            <person name="van Eijk R."/>
            <person name="Schleper C."/>
            <person name="Guy L."/>
            <person name="Ettema T.J."/>
        </authorList>
    </citation>
    <scope>NUCLEOTIDE SEQUENCE</scope>
</reference>
<evidence type="ECO:0000313" key="1">
    <source>
        <dbReference type="EMBL" id="KKL20378.1"/>
    </source>
</evidence>
<gene>
    <name evidence="1" type="ORF">LCGC14_2456040</name>
</gene>
<feature type="non-terminal residue" evidence="1">
    <location>
        <position position="1"/>
    </location>
</feature>
<protein>
    <submittedName>
        <fullName evidence="1">Uncharacterized protein</fullName>
    </submittedName>
</protein>
<sequence length="56" mass="5999">PEAPAIDYPTTSGGGWWTLSDGSKVQGKKARAVKAEKLLQKAVQRARAEAEATPEF</sequence>